<organism evidence="6">
    <name type="scientific">freshwater metagenome</name>
    <dbReference type="NCBI Taxonomy" id="449393"/>
    <lineage>
        <taxon>unclassified sequences</taxon>
        <taxon>metagenomes</taxon>
        <taxon>ecological metagenomes</taxon>
    </lineage>
</organism>
<feature type="domain" description="Histidine kinase/HSP90-like ATPase" evidence="4">
    <location>
        <begin position="298"/>
        <end position="386"/>
    </location>
</feature>
<proteinExistence type="predicted"/>
<dbReference type="Gene3D" id="3.30.565.10">
    <property type="entry name" value="Histidine kinase-like ATPase, C-terminal domain"/>
    <property type="match status" value="1"/>
</dbReference>
<dbReference type="Pfam" id="PF02518">
    <property type="entry name" value="HATPase_c"/>
    <property type="match status" value="1"/>
</dbReference>
<dbReference type="SUPFAM" id="SSF55874">
    <property type="entry name" value="ATPase domain of HSP90 chaperone/DNA topoisomerase II/histidine kinase"/>
    <property type="match status" value="1"/>
</dbReference>
<reference evidence="6" key="1">
    <citation type="submission" date="2020-05" db="EMBL/GenBank/DDBJ databases">
        <authorList>
            <person name="Chiriac C."/>
            <person name="Salcher M."/>
            <person name="Ghai R."/>
            <person name="Kavagutti S V."/>
        </authorList>
    </citation>
    <scope>NUCLEOTIDE SEQUENCE</scope>
</reference>
<keyword evidence="3" id="KW-0812">Transmembrane</keyword>
<sequence>MTTTAVAPPSRRLVRRTPGRLVGGVATGLAEHLGVPLTTVRIVLVALTLTGGSGLLAYAAFWLVLPLSREPYEAPPSSRTAQAVVVAGGLGLTLLLLAALGVDRVALPLLAAGAGVALVWRQADDSQRARWRASAPRSGRWPAVAGAVLLAGGIAGFLATRGELREAREGLLSTFLVVGGLVLVGLPWVNRTLVDLREERRERIRVQERAELSAQVHDSVLQTLAMIQRAADDPREVGRLARVQERELRSWLYRPGRPEGAFAAGLERVAAEVEVDLGVPVEVVVVGGDVPADDRLVGLTSAAREAVVNAAKHAGAPVVQVYAEVEEQQVTVFVRDRGKGFDPARVPADRYGLAESVTGRLARLGGTAVVKSAPGEGTDVRLVLPRG</sequence>
<evidence type="ECO:0000259" key="4">
    <source>
        <dbReference type="Pfam" id="PF02518"/>
    </source>
</evidence>
<protein>
    <submittedName>
        <fullName evidence="6">Unannotated protein</fullName>
    </submittedName>
</protein>
<evidence type="ECO:0000313" key="6">
    <source>
        <dbReference type="EMBL" id="CAB4909124.1"/>
    </source>
</evidence>
<evidence type="ECO:0000259" key="5">
    <source>
        <dbReference type="Pfam" id="PF04024"/>
    </source>
</evidence>
<keyword evidence="2" id="KW-0418">Kinase</keyword>
<evidence type="ECO:0000256" key="3">
    <source>
        <dbReference type="SAM" id="Phobius"/>
    </source>
</evidence>
<dbReference type="PANTHER" id="PTHR24421">
    <property type="entry name" value="NITRATE/NITRITE SENSOR PROTEIN NARX-RELATED"/>
    <property type="match status" value="1"/>
</dbReference>
<keyword evidence="3" id="KW-1133">Transmembrane helix</keyword>
<dbReference type="InterPro" id="IPR007168">
    <property type="entry name" value="Phageshock_PspC_N"/>
</dbReference>
<dbReference type="InterPro" id="IPR036890">
    <property type="entry name" value="HATPase_C_sf"/>
</dbReference>
<accession>A0A6J7GPP6</accession>
<dbReference type="CDD" id="cd16917">
    <property type="entry name" value="HATPase_UhpB-NarQ-NarX-like"/>
    <property type="match status" value="1"/>
</dbReference>
<dbReference type="AlphaFoldDB" id="A0A6J7GPP6"/>
<dbReference type="GO" id="GO:0016301">
    <property type="term" value="F:kinase activity"/>
    <property type="evidence" value="ECO:0007669"/>
    <property type="project" value="UniProtKB-KW"/>
</dbReference>
<keyword evidence="3" id="KW-0472">Membrane</keyword>
<keyword evidence="1" id="KW-0808">Transferase</keyword>
<dbReference type="GO" id="GO:0000160">
    <property type="term" value="P:phosphorelay signal transduction system"/>
    <property type="evidence" value="ECO:0007669"/>
    <property type="project" value="UniProtKB-KW"/>
</dbReference>
<evidence type="ECO:0000256" key="1">
    <source>
        <dbReference type="ARBA" id="ARBA00022679"/>
    </source>
</evidence>
<feature type="transmembrane region" description="Helical" evidence="3">
    <location>
        <begin position="141"/>
        <end position="159"/>
    </location>
</feature>
<feature type="domain" description="Phage shock protein PspC N-terminal" evidence="5">
    <location>
        <begin position="11"/>
        <end position="66"/>
    </location>
</feature>
<feature type="transmembrane region" description="Helical" evidence="3">
    <location>
        <begin position="171"/>
        <end position="190"/>
    </location>
</feature>
<dbReference type="InterPro" id="IPR003594">
    <property type="entry name" value="HATPase_dom"/>
</dbReference>
<name>A0A6J7GPP6_9ZZZZ</name>
<feature type="transmembrane region" description="Helical" evidence="3">
    <location>
        <begin position="42"/>
        <end position="68"/>
    </location>
</feature>
<evidence type="ECO:0000256" key="2">
    <source>
        <dbReference type="ARBA" id="ARBA00022777"/>
    </source>
</evidence>
<dbReference type="InterPro" id="IPR050482">
    <property type="entry name" value="Sensor_HK_TwoCompSys"/>
</dbReference>
<gene>
    <name evidence="6" type="ORF">UFOPK3609_00743</name>
</gene>
<dbReference type="PANTHER" id="PTHR24421:SF61">
    <property type="entry name" value="OXYGEN SENSOR HISTIDINE KINASE NREB"/>
    <property type="match status" value="1"/>
</dbReference>
<dbReference type="Pfam" id="PF04024">
    <property type="entry name" value="PspC"/>
    <property type="match status" value="1"/>
</dbReference>
<feature type="transmembrane region" description="Helical" evidence="3">
    <location>
        <begin position="80"/>
        <end position="99"/>
    </location>
</feature>
<dbReference type="EMBL" id="CAFBMQ010000094">
    <property type="protein sequence ID" value="CAB4909124.1"/>
    <property type="molecule type" value="Genomic_DNA"/>
</dbReference>